<dbReference type="EMBL" id="JAWCUI010000031">
    <property type="protein sequence ID" value="KAL1894728.1"/>
    <property type="molecule type" value="Genomic_DNA"/>
</dbReference>
<dbReference type="Proteomes" id="UP001583186">
    <property type="component" value="Unassembled WGS sequence"/>
</dbReference>
<reference evidence="2 3" key="1">
    <citation type="journal article" date="2024" name="IMA Fungus">
        <title>IMA Genome - F19 : A genome assembly and annotation guide to empower mycologists, including annotated draft genome sequences of Ceratocystis pirilliformis, Diaporthe australafricana, Fusarium ophioides, Paecilomyces lecythidis, and Sporothrix stenoceras.</title>
        <authorList>
            <person name="Aylward J."/>
            <person name="Wilson A.M."/>
            <person name="Visagie C.M."/>
            <person name="Spraker J."/>
            <person name="Barnes I."/>
            <person name="Buitendag C."/>
            <person name="Ceriani C."/>
            <person name="Del Mar Angel L."/>
            <person name="du Plessis D."/>
            <person name="Fuchs T."/>
            <person name="Gasser K."/>
            <person name="Kramer D."/>
            <person name="Li W."/>
            <person name="Munsamy K."/>
            <person name="Piso A."/>
            <person name="Price J.L."/>
            <person name="Sonnekus B."/>
            <person name="Thomas C."/>
            <person name="van der Nest A."/>
            <person name="van Dijk A."/>
            <person name="van Heerden A."/>
            <person name="van Vuuren N."/>
            <person name="Yilmaz N."/>
            <person name="Duong T.A."/>
            <person name="van der Merwe N.A."/>
            <person name="Wingfield M.J."/>
            <person name="Wingfield B.D."/>
        </authorList>
    </citation>
    <scope>NUCLEOTIDE SEQUENCE [LARGE SCALE GENOMIC DNA]</scope>
    <source>
        <strain evidence="2 3">CMW 5346</strain>
    </source>
</reference>
<accession>A0ABR3Z284</accession>
<dbReference type="Gene3D" id="3.10.450.50">
    <property type="match status" value="1"/>
</dbReference>
<dbReference type="PROSITE" id="PS50177">
    <property type="entry name" value="NTF2_DOMAIN"/>
    <property type="match status" value="1"/>
</dbReference>
<comment type="caution">
    <text evidence="2">The sequence shown here is derived from an EMBL/GenBank/DDBJ whole genome shotgun (WGS) entry which is preliminary data.</text>
</comment>
<organism evidence="2 3">
    <name type="scientific">Sporothrix stenoceras</name>
    <dbReference type="NCBI Taxonomy" id="5173"/>
    <lineage>
        <taxon>Eukaryota</taxon>
        <taxon>Fungi</taxon>
        <taxon>Dikarya</taxon>
        <taxon>Ascomycota</taxon>
        <taxon>Pezizomycotina</taxon>
        <taxon>Sordariomycetes</taxon>
        <taxon>Sordariomycetidae</taxon>
        <taxon>Ophiostomatales</taxon>
        <taxon>Ophiostomataceae</taxon>
        <taxon>Sporothrix</taxon>
    </lineage>
</organism>
<dbReference type="InterPro" id="IPR032710">
    <property type="entry name" value="NTF2-like_dom_sf"/>
</dbReference>
<gene>
    <name evidence="2" type="ORF">Sste5346_005703</name>
</gene>
<proteinExistence type="predicted"/>
<protein>
    <recommendedName>
        <fullName evidence="1">NTF2 domain-containing protein</fullName>
    </recommendedName>
</protein>
<feature type="domain" description="NTF2" evidence="1">
    <location>
        <begin position="17"/>
        <end position="211"/>
    </location>
</feature>
<name>A0ABR3Z284_9PEZI</name>
<evidence type="ECO:0000313" key="2">
    <source>
        <dbReference type="EMBL" id="KAL1894728.1"/>
    </source>
</evidence>
<dbReference type="SUPFAM" id="SSF54427">
    <property type="entry name" value="NTF2-like"/>
    <property type="match status" value="1"/>
</dbReference>
<keyword evidence="3" id="KW-1185">Reference proteome</keyword>
<sequence>MAAATAEELEVKNSTESAQTFIDWFYTSVSDRKPLASFYVNNNAKYSAVGAKADLSINGMVCEKPADFEALLARQAGAGANTNGAAAATNGAASGTSSTFRVRYDVDGFDVHVLNPQFRLACPDSVMQRMTPGSAAYETTTPQQLKQLQQKMISLLVQVTGHVQYGAGKEAPRGAFTEVFILVPNWDAMANGPRTPRGIRNYLILSQNFRAL</sequence>
<evidence type="ECO:0000313" key="3">
    <source>
        <dbReference type="Proteomes" id="UP001583186"/>
    </source>
</evidence>
<evidence type="ECO:0000259" key="1">
    <source>
        <dbReference type="PROSITE" id="PS50177"/>
    </source>
</evidence>
<dbReference type="InterPro" id="IPR018222">
    <property type="entry name" value="Nuclear_transport_factor_2_euk"/>
</dbReference>